<keyword evidence="2" id="KW-1185">Reference proteome</keyword>
<dbReference type="InterPro" id="IPR042099">
    <property type="entry name" value="ANL_N_sf"/>
</dbReference>
<sequence>MRIGIKCSIFPRASTISCNGPHFQDLPDQENYRLKAKADNAIIGTNVKFVDELGDEVSHDSISVGEVIVRDNVGMKGYLKNEQATILSIKDERRRP</sequence>
<accession>A0ABY2TCM7</accession>
<dbReference type="SUPFAM" id="SSF56801">
    <property type="entry name" value="Acetyl-CoA synthetase-like"/>
    <property type="match status" value="1"/>
</dbReference>
<organism evidence="1 2">
    <name type="scientific">Lysinibacillus varians</name>
    <dbReference type="NCBI Taxonomy" id="1145276"/>
    <lineage>
        <taxon>Bacteria</taxon>
        <taxon>Bacillati</taxon>
        <taxon>Bacillota</taxon>
        <taxon>Bacilli</taxon>
        <taxon>Bacillales</taxon>
        <taxon>Bacillaceae</taxon>
        <taxon>Lysinibacillus</taxon>
    </lineage>
</organism>
<comment type="caution">
    <text evidence="1">The sequence shown here is derived from an EMBL/GenBank/DDBJ whole genome shotgun (WGS) entry which is preliminary data.</text>
</comment>
<reference evidence="1 2" key="1">
    <citation type="submission" date="2019-04" db="EMBL/GenBank/DDBJ databases">
        <title>Lysinibacillus genome sequencing.</title>
        <authorList>
            <person name="Dunlap C."/>
        </authorList>
    </citation>
    <scope>NUCLEOTIDE SEQUENCE [LARGE SCALE GENOMIC DNA]</scope>
    <source>
        <strain evidence="1 2">NBRC 109424</strain>
    </source>
</reference>
<name>A0ABY2TCM7_9BACI</name>
<gene>
    <name evidence="1" type="ORF">FC752_07065</name>
</gene>
<protein>
    <recommendedName>
        <fullName evidence="3">AMP-dependent synthetase/ligase domain-containing protein</fullName>
    </recommendedName>
</protein>
<evidence type="ECO:0008006" key="3">
    <source>
        <dbReference type="Google" id="ProtNLM"/>
    </source>
</evidence>
<dbReference type="Gene3D" id="3.40.50.12780">
    <property type="entry name" value="N-terminal domain of ligase-like"/>
    <property type="match status" value="1"/>
</dbReference>
<dbReference type="RefSeq" id="WP_025219540.1">
    <property type="nucleotide sequence ID" value="NZ_CP006837.1"/>
</dbReference>
<dbReference type="EMBL" id="SZPV01000014">
    <property type="protein sequence ID" value="TKI65924.1"/>
    <property type="molecule type" value="Genomic_DNA"/>
</dbReference>
<evidence type="ECO:0000313" key="2">
    <source>
        <dbReference type="Proteomes" id="UP000308539"/>
    </source>
</evidence>
<evidence type="ECO:0000313" key="1">
    <source>
        <dbReference type="EMBL" id="TKI65924.1"/>
    </source>
</evidence>
<dbReference type="Proteomes" id="UP000308539">
    <property type="component" value="Unassembled WGS sequence"/>
</dbReference>
<proteinExistence type="predicted"/>